<comment type="caution">
    <text evidence="1">The sequence shown here is derived from an EMBL/GenBank/DDBJ whole genome shotgun (WGS) entry which is preliminary data.</text>
</comment>
<name>A0AAD7BLR4_9AGAR</name>
<gene>
    <name evidence="1" type="ORF">FB45DRAFT_751152</name>
</gene>
<dbReference type="EMBL" id="JARKIF010000013">
    <property type="protein sequence ID" value="KAJ7624778.1"/>
    <property type="molecule type" value="Genomic_DNA"/>
</dbReference>
<sequence>IIAQDAFTPANVASLARRLQIPTGLMFLSCPGPRSRHPVAEFGTRVISL</sequence>
<evidence type="ECO:0000313" key="2">
    <source>
        <dbReference type="Proteomes" id="UP001221142"/>
    </source>
</evidence>
<protein>
    <submittedName>
        <fullName evidence="1">Uncharacterized protein</fullName>
    </submittedName>
</protein>
<proteinExistence type="predicted"/>
<dbReference type="AlphaFoldDB" id="A0AAD7BLR4"/>
<feature type="non-terminal residue" evidence="1">
    <location>
        <position position="1"/>
    </location>
</feature>
<organism evidence="1 2">
    <name type="scientific">Roridomyces roridus</name>
    <dbReference type="NCBI Taxonomy" id="1738132"/>
    <lineage>
        <taxon>Eukaryota</taxon>
        <taxon>Fungi</taxon>
        <taxon>Dikarya</taxon>
        <taxon>Basidiomycota</taxon>
        <taxon>Agaricomycotina</taxon>
        <taxon>Agaricomycetes</taxon>
        <taxon>Agaricomycetidae</taxon>
        <taxon>Agaricales</taxon>
        <taxon>Marasmiineae</taxon>
        <taxon>Mycenaceae</taxon>
        <taxon>Roridomyces</taxon>
    </lineage>
</organism>
<evidence type="ECO:0000313" key="1">
    <source>
        <dbReference type="EMBL" id="KAJ7624778.1"/>
    </source>
</evidence>
<accession>A0AAD7BLR4</accession>
<keyword evidence="2" id="KW-1185">Reference proteome</keyword>
<reference evidence="1" key="1">
    <citation type="submission" date="2023-03" db="EMBL/GenBank/DDBJ databases">
        <title>Massive genome expansion in bonnet fungi (Mycena s.s.) driven by repeated elements and novel gene families across ecological guilds.</title>
        <authorList>
            <consortium name="Lawrence Berkeley National Laboratory"/>
            <person name="Harder C.B."/>
            <person name="Miyauchi S."/>
            <person name="Viragh M."/>
            <person name="Kuo A."/>
            <person name="Thoen E."/>
            <person name="Andreopoulos B."/>
            <person name="Lu D."/>
            <person name="Skrede I."/>
            <person name="Drula E."/>
            <person name="Henrissat B."/>
            <person name="Morin E."/>
            <person name="Kohler A."/>
            <person name="Barry K."/>
            <person name="LaButti K."/>
            <person name="Morin E."/>
            <person name="Salamov A."/>
            <person name="Lipzen A."/>
            <person name="Mereny Z."/>
            <person name="Hegedus B."/>
            <person name="Baldrian P."/>
            <person name="Stursova M."/>
            <person name="Weitz H."/>
            <person name="Taylor A."/>
            <person name="Grigoriev I.V."/>
            <person name="Nagy L.G."/>
            <person name="Martin F."/>
            <person name="Kauserud H."/>
        </authorList>
    </citation>
    <scope>NUCLEOTIDE SEQUENCE</scope>
    <source>
        <strain evidence="1">9284</strain>
    </source>
</reference>
<dbReference type="Proteomes" id="UP001221142">
    <property type="component" value="Unassembled WGS sequence"/>
</dbReference>